<dbReference type="EMBL" id="JABAGO010000067">
    <property type="protein sequence ID" value="NMF01126.1"/>
    <property type="molecule type" value="Genomic_DNA"/>
</dbReference>
<dbReference type="Proteomes" id="UP000561326">
    <property type="component" value="Unassembled WGS sequence"/>
</dbReference>
<name>A0A848D0E2_ANEAE</name>
<comment type="caution">
    <text evidence="1">The sequence shown here is derived from an EMBL/GenBank/DDBJ whole genome shotgun (WGS) entry which is preliminary data.</text>
</comment>
<accession>A0A848D0E2</accession>
<organism evidence="1 2">
    <name type="scientific">Aneurinibacillus aneurinilyticus</name>
    <name type="common">Bacillus aneurinolyticus</name>
    <dbReference type="NCBI Taxonomy" id="1391"/>
    <lineage>
        <taxon>Bacteria</taxon>
        <taxon>Bacillati</taxon>
        <taxon>Bacillota</taxon>
        <taxon>Bacilli</taxon>
        <taxon>Bacillales</taxon>
        <taxon>Paenibacillaceae</taxon>
        <taxon>Aneurinibacillus group</taxon>
        <taxon>Aneurinibacillus</taxon>
    </lineage>
</organism>
<sequence>MSESGILEARYMCTALAMYDTSEVTPMEACNAGESFFDAIGARITTAGYYTYKNDEDGLYVDLIETSLSDLKCKITSKEVSAFRLYSQQTGYSPWFASFGYMTDEFGSFHHIDAQCAVPIDGIYENFIGFVEDVSKKISYPYGIVYAAPKVVDAFYYAEGENLIKLFPYEDTRIFNKETPGRCKGKVRYRGDMLRMIYPCNMINENHLQIKIQGMTLGEWIVKERGRGSLRKISNDLWLWEVGRDDMEGVSKCCGDAGILLAWKPPFPTKPSRTLP</sequence>
<dbReference type="AlphaFoldDB" id="A0A848D0E2"/>
<proteinExistence type="predicted"/>
<protein>
    <submittedName>
        <fullName evidence="1">Uncharacterized protein</fullName>
    </submittedName>
</protein>
<evidence type="ECO:0000313" key="2">
    <source>
        <dbReference type="Proteomes" id="UP000561326"/>
    </source>
</evidence>
<reference evidence="1 2" key="1">
    <citation type="submission" date="2020-04" db="EMBL/GenBank/DDBJ databases">
        <authorList>
            <person name="Hitch T.C.A."/>
            <person name="Wylensek D."/>
            <person name="Clavel T."/>
        </authorList>
    </citation>
    <scope>NUCLEOTIDE SEQUENCE [LARGE SCALE GENOMIC DNA]</scope>
    <source>
        <strain evidence="1 2">WB01_D5_05</strain>
    </source>
</reference>
<dbReference type="RefSeq" id="WP_168976564.1">
    <property type="nucleotide sequence ID" value="NZ_JABAGO010000067.1"/>
</dbReference>
<evidence type="ECO:0000313" key="1">
    <source>
        <dbReference type="EMBL" id="NMF01126.1"/>
    </source>
</evidence>
<gene>
    <name evidence="1" type="ORF">HF838_23285</name>
</gene>